<reference evidence="5" key="1">
    <citation type="journal article" date="2019" name="Int. J. Syst. Evol. Microbiol.">
        <title>The Global Catalogue of Microorganisms (GCM) 10K type strain sequencing project: providing services to taxonomists for standard genome sequencing and annotation.</title>
        <authorList>
            <consortium name="The Broad Institute Genomics Platform"/>
            <consortium name="The Broad Institute Genome Sequencing Center for Infectious Disease"/>
            <person name="Wu L."/>
            <person name="Ma J."/>
        </authorList>
    </citation>
    <scope>NUCLEOTIDE SEQUENCE [LARGE SCALE GENOMIC DNA]</scope>
    <source>
        <strain evidence="5">KACC 11407</strain>
    </source>
</reference>
<evidence type="ECO:0000256" key="1">
    <source>
        <dbReference type="ARBA" id="ARBA00007734"/>
    </source>
</evidence>
<dbReference type="SMART" id="SM00257">
    <property type="entry name" value="LysM"/>
    <property type="match status" value="1"/>
</dbReference>
<dbReference type="PROSITE" id="PS51257">
    <property type="entry name" value="PROKAR_LIPOPROTEIN"/>
    <property type="match status" value="1"/>
</dbReference>
<dbReference type="InterPro" id="IPR036779">
    <property type="entry name" value="LysM_dom_sf"/>
</dbReference>
<dbReference type="Pfam" id="PF01476">
    <property type="entry name" value="LysM"/>
    <property type="match status" value="1"/>
</dbReference>
<dbReference type="CDD" id="cd16894">
    <property type="entry name" value="MltD-like"/>
    <property type="match status" value="1"/>
</dbReference>
<gene>
    <name evidence="4" type="ORF">ACFPN1_05630</name>
</gene>
<keyword evidence="2" id="KW-0732">Signal</keyword>
<feature type="signal peptide" evidence="2">
    <location>
        <begin position="1"/>
        <end position="22"/>
    </location>
</feature>
<comment type="similarity">
    <text evidence="1">Belongs to the transglycosylase Slt family.</text>
</comment>
<protein>
    <submittedName>
        <fullName evidence="4">Transglycosylase SLT domain-containing protein</fullName>
    </submittedName>
</protein>
<dbReference type="Gene3D" id="1.10.530.10">
    <property type="match status" value="1"/>
</dbReference>
<dbReference type="PROSITE" id="PS00922">
    <property type="entry name" value="TRANSGLYCOSYLASE"/>
    <property type="match status" value="1"/>
</dbReference>
<evidence type="ECO:0000259" key="3">
    <source>
        <dbReference type="PROSITE" id="PS51782"/>
    </source>
</evidence>
<proteinExistence type="inferred from homology"/>
<feature type="domain" description="LysM" evidence="3">
    <location>
        <begin position="346"/>
        <end position="390"/>
    </location>
</feature>
<evidence type="ECO:0000256" key="2">
    <source>
        <dbReference type="SAM" id="SignalP"/>
    </source>
</evidence>
<comment type="caution">
    <text evidence="4">The sequence shown here is derived from an EMBL/GenBank/DDBJ whole genome shotgun (WGS) entry which is preliminary data.</text>
</comment>
<dbReference type="Proteomes" id="UP001596036">
    <property type="component" value="Unassembled WGS sequence"/>
</dbReference>
<sequence length="407" mass="43232">MSARRAGLALIAWLACALPAGAAEPGPEAVLAPANTRNGQEIYRQFREGLADPACKADASARWQAHFAHAPTRLVSRDEDVLPLFGYVVDAVRAAGLPTEFALIPFVESGYRPAARSAQGPTGLWQMIAITARNHKVPMRAGYDGRLSPIDSTTAAVRYLKTLYGMFAGDWRLAVMAYNAGEYRVLGALRRAGQTARAARPEALPGLSPITHAYVRKLHALSCLLERADDREEWLRALDRPVPLLAAVAIPQDITDLATWARRNGQDPARVQRLNPVFVHGRISRANGKPARLLAALPAPPSPAAGALDDGVVASVATLETPAPATGSAPDSPPAPEMPVAIAEGRRHTVVRGDNPTKIAARYGVRVRDLLERNGLRADSVLRPGKVLLIDAVAAPGEVPAAAAATP</sequence>
<dbReference type="EMBL" id="JBHSNM010000001">
    <property type="protein sequence ID" value="MFC5569545.1"/>
    <property type="molecule type" value="Genomic_DNA"/>
</dbReference>
<dbReference type="SUPFAM" id="SSF53955">
    <property type="entry name" value="Lysozyme-like"/>
    <property type="match status" value="1"/>
</dbReference>
<dbReference type="RefSeq" id="WP_386753682.1">
    <property type="nucleotide sequence ID" value="NZ_JBHSNM010000001.1"/>
</dbReference>
<keyword evidence="5" id="KW-1185">Reference proteome</keyword>
<dbReference type="InterPro" id="IPR000189">
    <property type="entry name" value="Transglyc_AS"/>
</dbReference>
<dbReference type="PROSITE" id="PS51782">
    <property type="entry name" value="LYSM"/>
    <property type="match status" value="1"/>
</dbReference>
<evidence type="ECO:0000313" key="4">
    <source>
        <dbReference type="EMBL" id="MFC5569545.1"/>
    </source>
</evidence>
<dbReference type="SUPFAM" id="SSF54106">
    <property type="entry name" value="LysM domain"/>
    <property type="match status" value="1"/>
</dbReference>
<dbReference type="Pfam" id="PF01464">
    <property type="entry name" value="SLT"/>
    <property type="match status" value="1"/>
</dbReference>
<feature type="chain" id="PRO_5045575614" evidence="2">
    <location>
        <begin position="23"/>
        <end position="407"/>
    </location>
</feature>
<dbReference type="InterPro" id="IPR018392">
    <property type="entry name" value="LysM"/>
</dbReference>
<organism evidence="4 5">
    <name type="scientific">Lysobacter yangpyeongensis</name>
    <dbReference type="NCBI Taxonomy" id="346182"/>
    <lineage>
        <taxon>Bacteria</taxon>
        <taxon>Pseudomonadati</taxon>
        <taxon>Pseudomonadota</taxon>
        <taxon>Gammaproteobacteria</taxon>
        <taxon>Lysobacterales</taxon>
        <taxon>Lysobacteraceae</taxon>
        <taxon>Lysobacter</taxon>
    </lineage>
</organism>
<dbReference type="Gene3D" id="3.10.350.10">
    <property type="entry name" value="LysM domain"/>
    <property type="match status" value="1"/>
</dbReference>
<dbReference type="InterPro" id="IPR008258">
    <property type="entry name" value="Transglycosylase_SLT_dom_1"/>
</dbReference>
<dbReference type="CDD" id="cd00118">
    <property type="entry name" value="LysM"/>
    <property type="match status" value="1"/>
</dbReference>
<dbReference type="InterPro" id="IPR023346">
    <property type="entry name" value="Lysozyme-like_dom_sf"/>
</dbReference>
<name>A0ABW0SKS4_9GAMM</name>
<accession>A0ABW0SKS4</accession>
<evidence type="ECO:0000313" key="5">
    <source>
        <dbReference type="Proteomes" id="UP001596036"/>
    </source>
</evidence>